<comment type="caution">
    <text evidence="1">The sequence shown here is derived from an EMBL/GenBank/DDBJ whole genome shotgun (WGS) entry which is preliminary data.</text>
</comment>
<name>A0ABS4M908_9ACTN</name>
<accession>A0ABS4M908</accession>
<dbReference type="EMBL" id="JAGGLP010000040">
    <property type="protein sequence ID" value="MBP2056150.1"/>
    <property type="molecule type" value="Genomic_DNA"/>
</dbReference>
<keyword evidence="2" id="KW-1185">Reference proteome</keyword>
<reference evidence="1 2" key="1">
    <citation type="submission" date="2021-03" db="EMBL/GenBank/DDBJ databases">
        <title>Genomic Encyclopedia of Type Strains, Phase IV (KMG-IV): sequencing the most valuable type-strain genomes for metagenomic binning, comparative biology and taxonomic classification.</title>
        <authorList>
            <person name="Goeker M."/>
        </authorList>
    </citation>
    <scope>NUCLEOTIDE SEQUENCE [LARGE SCALE GENOMIC DNA]</scope>
    <source>
        <strain evidence="1 2">DSM 40499</strain>
    </source>
</reference>
<proteinExistence type="predicted"/>
<evidence type="ECO:0000313" key="2">
    <source>
        <dbReference type="Proteomes" id="UP001519309"/>
    </source>
</evidence>
<gene>
    <name evidence="1" type="ORF">J2Z21_009167</name>
</gene>
<organism evidence="1 2">
    <name type="scientific">Streptomyces griseochromogenes</name>
    <dbReference type="NCBI Taxonomy" id="68214"/>
    <lineage>
        <taxon>Bacteria</taxon>
        <taxon>Bacillati</taxon>
        <taxon>Actinomycetota</taxon>
        <taxon>Actinomycetes</taxon>
        <taxon>Kitasatosporales</taxon>
        <taxon>Streptomycetaceae</taxon>
        <taxon>Streptomyces</taxon>
    </lineage>
</organism>
<protein>
    <submittedName>
        <fullName evidence="1">Uncharacterized protein</fullName>
    </submittedName>
</protein>
<sequence length="58" mass="5838">MPRARLPSAAGATLHDAGSGYDWDAIRVPRSVGLAAMAILGTRCGAVTEDLLSAAAGK</sequence>
<dbReference type="Proteomes" id="UP001519309">
    <property type="component" value="Unassembled WGS sequence"/>
</dbReference>
<evidence type="ECO:0000313" key="1">
    <source>
        <dbReference type="EMBL" id="MBP2056150.1"/>
    </source>
</evidence>
<dbReference type="RefSeq" id="WP_237281972.1">
    <property type="nucleotide sequence ID" value="NZ_CP016279.1"/>
</dbReference>